<reference evidence="1" key="1">
    <citation type="submission" date="2022-07" db="EMBL/GenBank/DDBJ databases">
        <title>Genome Sequence of Phlebia brevispora.</title>
        <authorList>
            <person name="Buettner E."/>
        </authorList>
    </citation>
    <scope>NUCLEOTIDE SEQUENCE</scope>
    <source>
        <strain evidence="1">MPL23</strain>
    </source>
</reference>
<comment type="caution">
    <text evidence="1">The sequence shown here is derived from an EMBL/GenBank/DDBJ whole genome shotgun (WGS) entry which is preliminary data.</text>
</comment>
<keyword evidence="2" id="KW-1185">Reference proteome</keyword>
<name>A0ACC1SVP4_9APHY</name>
<dbReference type="EMBL" id="JANHOG010001003">
    <property type="protein sequence ID" value="KAJ3547025.1"/>
    <property type="molecule type" value="Genomic_DNA"/>
</dbReference>
<accession>A0ACC1SVP4</accession>
<sequence>MERRDPSAFNAFKFSAMSSGVETRGEGASRTQLQSTRLSSSSKSRRKDLSSAKTPLTRPSNAGSGGGPPPPSGSDTARKDWTCRYLEREKDGVNFDEIQWEHIEPLIDSNAKPENRPPKNYWVERWNDQRRRITEPEREVTVYADEQLKDNAKLEIRLQIKHATTNPVIPSSLADQPCADLGVPKLLNMLNKVLRTSYSADTPGLSLVLEQCIKDNYDFGTAFGRLRQFWFYDFTGLPARLAELERTVTKRREDFIDRSRGLVTNKYTATCRIWDLFSNRVLPIWVTGFSLSRWWAVSHSWTREDQRHNVATSINGFQWPVPIPKDVTLDRIRVELLNLGAEYVWLDVLATDIVGDGTRE</sequence>
<dbReference type="Proteomes" id="UP001148662">
    <property type="component" value="Unassembled WGS sequence"/>
</dbReference>
<evidence type="ECO:0000313" key="2">
    <source>
        <dbReference type="Proteomes" id="UP001148662"/>
    </source>
</evidence>
<protein>
    <submittedName>
        <fullName evidence="1">Uncharacterized protein</fullName>
    </submittedName>
</protein>
<proteinExistence type="predicted"/>
<organism evidence="1 2">
    <name type="scientific">Phlebia brevispora</name>
    <dbReference type="NCBI Taxonomy" id="194682"/>
    <lineage>
        <taxon>Eukaryota</taxon>
        <taxon>Fungi</taxon>
        <taxon>Dikarya</taxon>
        <taxon>Basidiomycota</taxon>
        <taxon>Agaricomycotina</taxon>
        <taxon>Agaricomycetes</taxon>
        <taxon>Polyporales</taxon>
        <taxon>Meruliaceae</taxon>
        <taxon>Phlebia</taxon>
    </lineage>
</organism>
<evidence type="ECO:0000313" key="1">
    <source>
        <dbReference type="EMBL" id="KAJ3547025.1"/>
    </source>
</evidence>
<gene>
    <name evidence="1" type="ORF">NM688_g5444</name>
</gene>